<reference evidence="1 2" key="1">
    <citation type="journal article" date="2019" name="Nat. Ecol. Evol.">
        <title>Megaphylogeny resolves global patterns of mushroom evolution.</title>
        <authorList>
            <person name="Varga T."/>
            <person name="Krizsan K."/>
            <person name="Foldi C."/>
            <person name="Dima B."/>
            <person name="Sanchez-Garcia M."/>
            <person name="Sanchez-Ramirez S."/>
            <person name="Szollosi G.J."/>
            <person name="Szarkandi J.G."/>
            <person name="Papp V."/>
            <person name="Albert L."/>
            <person name="Andreopoulos W."/>
            <person name="Angelini C."/>
            <person name="Antonin V."/>
            <person name="Barry K.W."/>
            <person name="Bougher N.L."/>
            <person name="Buchanan P."/>
            <person name="Buyck B."/>
            <person name="Bense V."/>
            <person name="Catcheside P."/>
            <person name="Chovatia M."/>
            <person name="Cooper J."/>
            <person name="Damon W."/>
            <person name="Desjardin D."/>
            <person name="Finy P."/>
            <person name="Geml J."/>
            <person name="Haridas S."/>
            <person name="Hughes K."/>
            <person name="Justo A."/>
            <person name="Karasinski D."/>
            <person name="Kautmanova I."/>
            <person name="Kiss B."/>
            <person name="Kocsube S."/>
            <person name="Kotiranta H."/>
            <person name="LaButti K.M."/>
            <person name="Lechner B.E."/>
            <person name="Liimatainen K."/>
            <person name="Lipzen A."/>
            <person name="Lukacs Z."/>
            <person name="Mihaltcheva S."/>
            <person name="Morgado L.N."/>
            <person name="Niskanen T."/>
            <person name="Noordeloos M.E."/>
            <person name="Ohm R.A."/>
            <person name="Ortiz-Santana B."/>
            <person name="Ovrebo C."/>
            <person name="Racz N."/>
            <person name="Riley R."/>
            <person name="Savchenko A."/>
            <person name="Shiryaev A."/>
            <person name="Soop K."/>
            <person name="Spirin V."/>
            <person name="Szebenyi C."/>
            <person name="Tomsovsky M."/>
            <person name="Tulloss R.E."/>
            <person name="Uehling J."/>
            <person name="Grigoriev I.V."/>
            <person name="Vagvolgyi C."/>
            <person name="Papp T."/>
            <person name="Martin F.M."/>
            <person name="Miettinen O."/>
            <person name="Hibbett D.S."/>
            <person name="Nagy L.G."/>
        </authorList>
    </citation>
    <scope>NUCLEOTIDE SEQUENCE [LARGE SCALE GENOMIC DNA]</scope>
    <source>
        <strain evidence="1 2">OMC1185</strain>
    </source>
</reference>
<organism evidence="1 2">
    <name type="scientific">Heliocybe sulcata</name>
    <dbReference type="NCBI Taxonomy" id="5364"/>
    <lineage>
        <taxon>Eukaryota</taxon>
        <taxon>Fungi</taxon>
        <taxon>Dikarya</taxon>
        <taxon>Basidiomycota</taxon>
        <taxon>Agaricomycotina</taxon>
        <taxon>Agaricomycetes</taxon>
        <taxon>Gloeophyllales</taxon>
        <taxon>Gloeophyllaceae</taxon>
        <taxon>Heliocybe</taxon>
    </lineage>
</organism>
<evidence type="ECO:0000313" key="2">
    <source>
        <dbReference type="Proteomes" id="UP000305948"/>
    </source>
</evidence>
<accession>A0A5C3NFL1</accession>
<evidence type="ECO:0000313" key="1">
    <source>
        <dbReference type="EMBL" id="TFK56524.1"/>
    </source>
</evidence>
<name>A0A5C3NFL1_9AGAM</name>
<dbReference type="AlphaFoldDB" id="A0A5C3NFL1"/>
<protein>
    <submittedName>
        <fullName evidence="1">Uncharacterized protein</fullName>
    </submittedName>
</protein>
<dbReference type="EMBL" id="ML213503">
    <property type="protein sequence ID" value="TFK56524.1"/>
    <property type="molecule type" value="Genomic_DNA"/>
</dbReference>
<sequence>MANLDLFYRGQCRLPSRQLFPMPLRARFTSAYSFSIENIGEWAKTDSVKLFLRMESKRWLPSTAEDMKKIPLGAALCYKAFLLPPGLYGDYAFAENRADEWMNYTHYTTWVQSEHCPQALRSLLQRSDLWGKDTLWRLRYNPTDNVTTGTYSTQRPR</sequence>
<proteinExistence type="predicted"/>
<keyword evidence="2" id="KW-1185">Reference proteome</keyword>
<dbReference type="Proteomes" id="UP000305948">
    <property type="component" value="Unassembled WGS sequence"/>
</dbReference>
<gene>
    <name evidence="1" type="ORF">OE88DRAFT_28876</name>
</gene>